<dbReference type="RefSeq" id="WP_184399090.1">
    <property type="nucleotide sequence ID" value="NZ_BAAAJD010000022.1"/>
</dbReference>
<keyword evidence="3" id="KW-1185">Reference proteome</keyword>
<organism evidence="2 3">
    <name type="scientific">Nocardiopsis composta</name>
    <dbReference type="NCBI Taxonomy" id="157465"/>
    <lineage>
        <taxon>Bacteria</taxon>
        <taxon>Bacillati</taxon>
        <taxon>Actinomycetota</taxon>
        <taxon>Actinomycetes</taxon>
        <taxon>Streptosporangiales</taxon>
        <taxon>Nocardiopsidaceae</taxon>
        <taxon>Nocardiopsis</taxon>
    </lineage>
</organism>
<keyword evidence="1" id="KW-0812">Transmembrane</keyword>
<reference evidence="2 3" key="1">
    <citation type="submission" date="2020-08" db="EMBL/GenBank/DDBJ databases">
        <title>Sequencing the genomes of 1000 actinobacteria strains.</title>
        <authorList>
            <person name="Klenk H.-P."/>
        </authorList>
    </citation>
    <scope>NUCLEOTIDE SEQUENCE [LARGE SCALE GENOMIC DNA]</scope>
    <source>
        <strain evidence="2 3">DSM 44551</strain>
    </source>
</reference>
<gene>
    <name evidence="2" type="ORF">HDA36_006057</name>
</gene>
<evidence type="ECO:0000256" key="1">
    <source>
        <dbReference type="SAM" id="Phobius"/>
    </source>
</evidence>
<dbReference type="Proteomes" id="UP000572635">
    <property type="component" value="Unassembled WGS sequence"/>
</dbReference>
<feature type="transmembrane region" description="Helical" evidence="1">
    <location>
        <begin position="76"/>
        <end position="96"/>
    </location>
</feature>
<feature type="transmembrane region" description="Helical" evidence="1">
    <location>
        <begin position="108"/>
        <end position="129"/>
    </location>
</feature>
<evidence type="ECO:0000313" key="3">
    <source>
        <dbReference type="Proteomes" id="UP000572635"/>
    </source>
</evidence>
<accession>A0A7W8VHD2</accession>
<name>A0A7W8VHD2_9ACTN</name>
<evidence type="ECO:0008006" key="4">
    <source>
        <dbReference type="Google" id="ProtNLM"/>
    </source>
</evidence>
<protein>
    <recommendedName>
        <fullName evidence="4">Cell wall anchor protein</fullName>
    </recommendedName>
</protein>
<proteinExistence type="predicted"/>
<keyword evidence="1" id="KW-0472">Membrane</keyword>
<keyword evidence="1" id="KW-1133">Transmembrane helix</keyword>
<evidence type="ECO:0000313" key="2">
    <source>
        <dbReference type="EMBL" id="MBB5435909.1"/>
    </source>
</evidence>
<dbReference type="AlphaFoldDB" id="A0A7W8VHD2"/>
<comment type="caution">
    <text evidence="2">The sequence shown here is derived from an EMBL/GenBank/DDBJ whole genome shotgun (WGS) entry which is preliminary data.</text>
</comment>
<feature type="transmembrane region" description="Helical" evidence="1">
    <location>
        <begin position="6"/>
        <end position="27"/>
    </location>
</feature>
<feature type="transmembrane region" description="Helical" evidence="1">
    <location>
        <begin position="39"/>
        <end position="64"/>
    </location>
</feature>
<feature type="transmembrane region" description="Helical" evidence="1">
    <location>
        <begin position="176"/>
        <end position="199"/>
    </location>
</feature>
<dbReference type="EMBL" id="JACHDB010000002">
    <property type="protein sequence ID" value="MBB5435909.1"/>
    <property type="molecule type" value="Genomic_DNA"/>
</dbReference>
<sequence length="236" mass="23835">MSGAQLWALIGLGIFHGANPGMGWLLAVSRGLQEGGRGALLRSLPVLAAGHAASVAAVAVVITATGSLTASRWVPAAGGALLAAAGLWLLLARAHVHRTDVRMSLPQLGVWSFLMASVHGAGLMLLPVLSGDLGPEGGGAAGRGGHHAHAPAPAPAAAQAEPAAAAPSWELFDTTLVGLAATAVHTAAMFAATGVVALIAYDFLGVHAMRLRWVTMDRVWAFALLAGGAFVLWSAF</sequence>
<feature type="transmembrane region" description="Helical" evidence="1">
    <location>
        <begin position="219"/>
        <end position="235"/>
    </location>
</feature>